<keyword evidence="2" id="KW-1185">Reference proteome</keyword>
<dbReference type="Proteomes" id="UP000029495">
    <property type="component" value="Chromosome"/>
</dbReference>
<proteinExistence type="predicted"/>
<dbReference type="Gene3D" id="3.10.420.10">
    <property type="entry name" value="SecB-like"/>
    <property type="match status" value="1"/>
</dbReference>
<dbReference type="EMBL" id="CP009454">
    <property type="protein sequence ID" value="AIR87098.1"/>
    <property type="molecule type" value="Genomic_DNA"/>
</dbReference>
<name>A0ABM5RM64_9GAMM</name>
<evidence type="ECO:0008006" key="3">
    <source>
        <dbReference type="Google" id="ProtNLM"/>
    </source>
</evidence>
<gene>
    <name evidence="1" type="ORF">LH22_17135</name>
</gene>
<dbReference type="InterPro" id="IPR035958">
    <property type="entry name" value="SecB-like_sf"/>
</dbReference>
<protein>
    <recommendedName>
        <fullName evidence="3">Preprotein translocase subunit SecB</fullName>
    </recommendedName>
</protein>
<sequence length="118" mass="13070">MVVTEASLSPNSEAPAGEHTNTFSLYGSVNVNSDHKDTAVLIAEAQMISFGKFELQIKSEFTIKFESEVSEKQAEELLEKANAEANIFPYISSYITGWLALSGYSRPNIPVIFFEDLK</sequence>
<accession>A0ABM5RM64</accession>
<evidence type="ECO:0000313" key="1">
    <source>
        <dbReference type="EMBL" id="AIR87098.1"/>
    </source>
</evidence>
<reference evidence="1 2" key="1">
    <citation type="submission" date="2014-09" db="EMBL/GenBank/DDBJ databases">
        <authorList>
            <person name="Chan K.-G."/>
        </authorList>
    </citation>
    <scope>NUCLEOTIDE SEQUENCE [LARGE SCALE GENOMIC DNA]</scope>
    <source>
        <strain evidence="1 2">ND04</strain>
    </source>
</reference>
<dbReference type="SUPFAM" id="SSF54611">
    <property type="entry name" value="SecB-like"/>
    <property type="match status" value="1"/>
</dbReference>
<evidence type="ECO:0000313" key="2">
    <source>
        <dbReference type="Proteomes" id="UP000029495"/>
    </source>
</evidence>
<organism evidence="1 2">
    <name type="scientific">Pantoea rwandensis</name>
    <dbReference type="NCBI Taxonomy" id="1076550"/>
    <lineage>
        <taxon>Bacteria</taxon>
        <taxon>Pseudomonadati</taxon>
        <taxon>Pseudomonadota</taxon>
        <taxon>Gammaproteobacteria</taxon>
        <taxon>Enterobacterales</taxon>
        <taxon>Erwiniaceae</taxon>
        <taxon>Pantoea</taxon>
    </lineage>
</organism>